<feature type="region of interest" description="Disordered" evidence="1">
    <location>
        <begin position="23"/>
        <end position="56"/>
    </location>
</feature>
<dbReference type="EMBL" id="BPLR01021488">
    <property type="protein sequence ID" value="GIX90263.1"/>
    <property type="molecule type" value="Genomic_DNA"/>
</dbReference>
<feature type="compositionally biased region" description="Basic and acidic residues" evidence="1">
    <location>
        <begin position="23"/>
        <end position="38"/>
    </location>
</feature>
<sequence length="134" mass="14976">MNKGTCQISNSEPTCVLKLRSRELRTAERTPPTEKTVRGEPLPLEPPKLWGERSERLGGREGVARRLMPAIVNAGLHDCGGRDRHTQWPLRLCLTGRVVSGGHLWATGRRPPRSNHAKCGRPNYLLSEEEPLVL</sequence>
<protein>
    <submittedName>
        <fullName evidence="2">Uncharacterized protein</fullName>
    </submittedName>
</protein>
<gene>
    <name evidence="2" type="ORF">CEXT_426031</name>
</gene>
<proteinExistence type="predicted"/>
<accession>A0AAV4P128</accession>
<evidence type="ECO:0000256" key="1">
    <source>
        <dbReference type="SAM" id="MobiDB-lite"/>
    </source>
</evidence>
<reference evidence="2 3" key="1">
    <citation type="submission" date="2021-06" db="EMBL/GenBank/DDBJ databases">
        <title>Caerostris extrusa draft genome.</title>
        <authorList>
            <person name="Kono N."/>
            <person name="Arakawa K."/>
        </authorList>
    </citation>
    <scope>NUCLEOTIDE SEQUENCE [LARGE SCALE GENOMIC DNA]</scope>
</reference>
<name>A0AAV4P128_CAEEX</name>
<comment type="caution">
    <text evidence="2">The sequence shown here is derived from an EMBL/GenBank/DDBJ whole genome shotgun (WGS) entry which is preliminary data.</text>
</comment>
<keyword evidence="3" id="KW-1185">Reference proteome</keyword>
<dbReference type="Proteomes" id="UP001054945">
    <property type="component" value="Unassembled WGS sequence"/>
</dbReference>
<dbReference type="AlphaFoldDB" id="A0AAV4P128"/>
<evidence type="ECO:0000313" key="2">
    <source>
        <dbReference type="EMBL" id="GIX90263.1"/>
    </source>
</evidence>
<organism evidence="2 3">
    <name type="scientific">Caerostris extrusa</name>
    <name type="common">Bark spider</name>
    <name type="synonym">Caerostris bankana</name>
    <dbReference type="NCBI Taxonomy" id="172846"/>
    <lineage>
        <taxon>Eukaryota</taxon>
        <taxon>Metazoa</taxon>
        <taxon>Ecdysozoa</taxon>
        <taxon>Arthropoda</taxon>
        <taxon>Chelicerata</taxon>
        <taxon>Arachnida</taxon>
        <taxon>Araneae</taxon>
        <taxon>Araneomorphae</taxon>
        <taxon>Entelegynae</taxon>
        <taxon>Araneoidea</taxon>
        <taxon>Araneidae</taxon>
        <taxon>Caerostris</taxon>
    </lineage>
</organism>
<evidence type="ECO:0000313" key="3">
    <source>
        <dbReference type="Proteomes" id="UP001054945"/>
    </source>
</evidence>